<reference evidence="1" key="1">
    <citation type="journal article" date="2014" name="Front. Microbiol.">
        <title>High frequency of phylogenetically diverse reductive dehalogenase-homologous genes in deep subseafloor sedimentary metagenomes.</title>
        <authorList>
            <person name="Kawai M."/>
            <person name="Futagami T."/>
            <person name="Toyoda A."/>
            <person name="Takaki Y."/>
            <person name="Nishi S."/>
            <person name="Hori S."/>
            <person name="Arai W."/>
            <person name="Tsubouchi T."/>
            <person name="Morono Y."/>
            <person name="Uchiyama I."/>
            <person name="Ito T."/>
            <person name="Fujiyama A."/>
            <person name="Inagaki F."/>
            <person name="Takami H."/>
        </authorList>
    </citation>
    <scope>NUCLEOTIDE SEQUENCE</scope>
    <source>
        <strain evidence="1">Expedition CK06-06</strain>
    </source>
</reference>
<dbReference type="EMBL" id="BARS01048356">
    <property type="protein sequence ID" value="GAG35634.1"/>
    <property type="molecule type" value="Genomic_DNA"/>
</dbReference>
<comment type="caution">
    <text evidence="1">The sequence shown here is derived from an EMBL/GenBank/DDBJ whole genome shotgun (WGS) entry which is preliminary data.</text>
</comment>
<evidence type="ECO:0000313" key="1">
    <source>
        <dbReference type="EMBL" id="GAG35634.1"/>
    </source>
</evidence>
<dbReference type="AlphaFoldDB" id="X0WXF8"/>
<feature type="non-terminal residue" evidence="1">
    <location>
        <position position="1"/>
    </location>
</feature>
<protein>
    <submittedName>
        <fullName evidence="1">Uncharacterized protein</fullName>
    </submittedName>
</protein>
<organism evidence="1">
    <name type="scientific">marine sediment metagenome</name>
    <dbReference type="NCBI Taxonomy" id="412755"/>
    <lineage>
        <taxon>unclassified sequences</taxon>
        <taxon>metagenomes</taxon>
        <taxon>ecological metagenomes</taxon>
    </lineage>
</organism>
<proteinExistence type="predicted"/>
<accession>X0WXF8</accession>
<sequence length="72" mass="8792">NLFIPGIRTTVRNFGLRWIGWWGMQIKNYNLRGRVRSRDNIAEWNEKHPDEKFSLIEITPMSLVERKWFIIF</sequence>
<gene>
    <name evidence="1" type="ORF">S01H1_72493</name>
</gene>
<name>X0WXF8_9ZZZZ</name>